<dbReference type="EMBL" id="BAAAXQ010000014">
    <property type="protein sequence ID" value="GAA3012057.1"/>
    <property type="molecule type" value="Genomic_DNA"/>
</dbReference>
<comment type="caution">
    <text evidence="3">The sequence shown here is derived from an EMBL/GenBank/DDBJ whole genome shotgun (WGS) entry which is preliminary data.</text>
</comment>
<sequence length="436" mass="49936">MKFSKYFLWVGLVLMIALSFYLSYLIWASPASEDQTLVEETEDTEATQEQGDYVDADEIFLPTKVVHVTDSGAKASNTEPLLEDLQKDISQASFNSLTIQSYDSSAQLAQHTALTDGIEMDYASLFPLKNYIDFFDIDLPFEEDGEEGSFKFQIVQIDFSEKKICFINKEEQLSAEAKLTSSLSNINDTLQKESIDWYDVVKDEALDFFEYFNEEPVKLKKFSYIASSRPYTIFRDAFFTDPKNLRSNEDTEDLNIYDGSESMVIEPDDQRVDFQGVASGEDFDQYKDSYQYVRELGTSYGSVRFLDNIKNRLDYHIFVEGFPVFSDDDEGKFSVAFSNSGQEGQRSVEVRANLNTIQVPIPSDSEVEVPSGKVVLENLYYAGADPEKMHSLVVGYNWKNIEDTGVVDLEPGWYVQYDDKWYNSEDLMQQLQESEE</sequence>
<feature type="transmembrane region" description="Helical" evidence="1">
    <location>
        <begin position="7"/>
        <end position="27"/>
    </location>
</feature>
<dbReference type="Pfam" id="PF07435">
    <property type="entry name" value="YycH"/>
    <property type="match status" value="1"/>
</dbReference>
<evidence type="ECO:0000256" key="1">
    <source>
        <dbReference type="SAM" id="Phobius"/>
    </source>
</evidence>
<reference evidence="3 4" key="1">
    <citation type="journal article" date="2019" name="Int. J. Syst. Evol. Microbiol.">
        <title>The Global Catalogue of Microorganisms (GCM) 10K type strain sequencing project: providing services to taxonomists for standard genome sequencing and annotation.</title>
        <authorList>
            <consortium name="The Broad Institute Genomics Platform"/>
            <consortium name="The Broad Institute Genome Sequencing Center for Infectious Disease"/>
            <person name="Wu L."/>
            <person name="Ma J."/>
        </authorList>
    </citation>
    <scope>NUCLEOTIDE SEQUENCE [LARGE SCALE GENOMIC DNA]</scope>
    <source>
        <strain evidence="3 4">JCM 8736</strain>
    </source>
</reference>
<proteinExistence type="predicted"/>
<dbReference type="Proteomes" id="UP001501577">
    <property type="component" value="Unassembled WGS sequence"/>
</dbReference>
<accession>A0ABN3Y0N8</accession>
<gene>
    <name evidence="3" type="primary">yycH</name>
    <name evidence="3" type="ORF">GCM10019998_05410</name>
</gene>
<keyword evidence="4" id="KW-1185">Reference proteome</keyword>
<dbReference type="RefSeq" id="WP_068707653.1">
    <property type="nucleotide sequence ID" value="NZ_BAAAXQ010000014.1"/>
</dbReference>
<evidence type="ECO:0000313" key="3">
    <source>
        <dbReference type="EMBL" id="GAA3012057.1"/>
    </source>
</evidence>
<dbReference type="Gene3D" id="3.10.450.310">
    <property type="match status" value="1"/>
</dbReference>
<dbReference type="Gene3D" id="3.30.310.160">
    <property type="entry name" value="YycH protein, domain 2"/>
    <property type="match status" value="1"/>
</dbReference>
<keyword evidence="1" id="KW-1133">Transmembrane helix</keyword>
<evidence type="ECO:0000313" key="4">
    <source>
        <dbReference type="Proteomes" id="UP001501577"/>
    </source>
</evidence>
<dbReference type="InterPro" id="IPR042274">
    <property type="entry name" value="YycH/YycI_2"/>
</dbReference>
<protein>
    <submittedName>
        <fullName evidence="3">Two-component system activity regulator YycH</fullName>
    </submittedName>
</protein>
<keyword evidence="1" id="KW-0472">Membrane</keyword>
<name>A0ABN3Y0N8_9ENTE</name>
<evidence type="ECO:0000259" key="2">
    <source>
        <dbReference type="Pfam" id="PF07435"/>
    </source>
</evidence>
<dbReference type="InterPro" id="IPR009996">
    <property type="entry name" value="YycH"/>
</dbReference>
<dbReference type="CDD" id="cd15787">
    <property type="entry name" value="YycH_N"/>
    <property type="match status" value="1"/>
</dbReference>
<keyword evidence="1" id="KW-0812">Transmembrane</keyword>
<feature type="domain" description="Regulatory protein YycH" evidence="2">
    <location>
        <begin position="12"/>
        <end position="423"/>
    </location>
</feature>
<organism evidence="3 4">
    <name type="scientific">Tetragenococcus solitarius</name>
    <dbReference type="NCBI Taxonomy" id="71453"/>
    <lineage>
        <taxon>Bacteria</taxon>
        <taxon>Bacillati</taxon>
        <taxon>Bacillota</taxon>
        <taxon>Bacilli</taxon>
        <taxon>Lactobacillales</taxon>
        <taxon>Enterococcaceae</taxon>
        <taxon>Tetragenococcus</taxon>
    </lineage>
</organism>